<keyword evidence="4 8" id="KW-0349">Heme</keyword>
<gene>
    <name evidence="12" type="ORF">PXEA_LOCUS27612</name>
</gene>
<protein>
    <recommendedName>
        <fullName evidence="11">Cytochrome c domain-containing protein</fullName>
    </recommendedName>
</protein>
<dbReference type="Proteomes" id="UP000784294">
    <property type="component" value="Unassembled WGS sequence"/>
</dbReference>
<comment type="caution">
    <text evidence="12">The sequence shown here is derived from an EMBL/GenBank/DDBJ whole genome shotgun (WGS) entry which is preliminary data.</text>
</comment>
<proteinExistence type="inferred from homology"/>
<evidence type="ECO:0000259" key="11">
    <source>
        <dbReference type="PROSITE" id="PS51007"/>
    </source>
</evidence>
<dbReference type="PROSITE" id="PS51007">
    <property type="entry name" value="CYTC"/>
    <property type="match status" value="1"/>
</dbReference>
<dbReference type="EMBL" id="CAAALY010247140">
    <property type="protein sequence ID" value="VEL34172.1"/>
    <property type="molecule type" value="Genomic_DNA"/>
</dbReference>
<evidence type="ECO:0000256" key="10">
    <source>
        <dbReference type="RuleBase" id="RU004427"/>
    </source>
</evidence>
<dbReference type="OrthoDB" id="449280at2759"/>
<keyword evidence="7 8" id="KW-0408">Iron</keyword>
<feature type="domain" description="Cytochrome c" evidence="11">
    <location>
        <begin position="6"/>
        <end position="107"/>
    </location>
</feature>
<sequence>MLHESCDIERGKRLFAQRCAHCHTVEKGRPHKLGPNLHGIFGKICGRENGFPFTSANRDKGIIWNEETLFEYLQDPKKYMPGTSMIFSGLKKVDQRKDLIAYLKVATE</sequence>
<dbReference type="InterPro" id="IPR002327">
    <property type="entry name" value="Cyt_c_1A/1B"/>
</dbReference>
<dbReference type="Pfam" id="PF00034">
    <property type="entry name" value="Cytochrom_C"/>
    <property type="match status" value="1"/>
</dbReference>
<evidence type="ECO:0000256" key="9">
    <source>
        <dbReference type="RuleBase" id="RU004426"/>
    </source>
</evidence>
<comment type="similarity">
    <text evidence="2 9">Belongs to the cytochrome c family.</text>
</comment>
<keyword evidence="5 8" id="KW-0479">Metal-binding</keyword>
<evidence type="ECO:0000256" key="8">
    <source>
        <dbReference type="PROSITE-ProRule" id="PRU00433"/>
    </source>
</evidence>
<accession>A0A3S5FFV4</accession>
<keyword evidence="13" id="KW-1185">Reference proteome</keyword>
<dbReference type="FunFam" id="1.10.760.10:FF:000001">
    <property type="entry name" value="Cytochrome c iso-1"/>
    <property type="match status" value="1"/>
</dbReference>
<evidence type="ECO:0000256" key="3">
    <source>
        <dbReference type="ARBA" id="ARBA00022448"/>
    </source>
</evidence>
<keyword evidence="3 10" id="KW-0813">Transport</keyword>
<dbReference type="GO" id="GO:0009055">
    <property type="term" value="F:electron transfer activity"/>
    <property type="evidence" value="ECO:0007669"/>
    <property type="project" value="InterPro"/>
</dbReference>
<evidence type="ECO:0000256" key="7">
    <source>
        <dbReference type="ARBA" id="ARBA00023004"/>
    </source>
</evidence>
<comment type="subcellular location">
    <subcellularLocation>
        <location evidence="1">Mitochondrion intermembrane space</location>
    </subcellularLocation>
</comment>
<dbReference type="SUPFAM" id="SSF46626">
    <property type="entry name" value="Cytochrome c"/>
    <property type="match status" value="1"/>
</dbReference>
<keyword evidence="6 10" id="KW-0249">Electron transport</keyword>
<evidence type="ECO:0000256" key="4">
    <source>
        <dbReference type="ARBA" id="ARBA00022617"/>
    </source>
</evidence>
<evidence type="ECO:0000256" key="6">
    <source>
        <dbReference type="ARBA" id="ARBA00022982"/>
    </source>
</evidence>
<comment type="PTM">
    <text evidence="10">Binds 1 heme group per subunit.</text>
</comment>
<dbReference type="AlphaFoldDB" id="A0A3S5FFV4"/>
<dbReference type="InterPro" id="IPR009056">
    <property type="entry name" value="Cyt_c-like_dom"/>
</dbReference>
<evidence type="ECO:0000313" key="13">
    <source>
        <dbReference type="Proteomes" id="UP000784294"/>
    </source>
</evidence>
<evidence type="ECO:0000256" key="5">
    <source>
        <dbReference type="ARBA" id="ARBA00022723"/>
    </source>
</evidence>
<keyword evidence="10" id="KW-0496">Mitochondrion</keyword>
<dbReference type="GO" id="GO:0046872">
    <property type="term" value="F:metal ion binding"/>
    <property type="evidence" value="ECO:0007669"/>
    <property type="project" value="UniProtKB-KW"/>
</dbReference>
<evidence type="ECO:0000256" key="1">
    <source>
        <dbReference type="ARBA" id="ARBA00004569"/>
    </source>
</evidence>
<dbReference type="PRINTS" id="PR00604">
    <property type="entry name" value="CYTCHRMECIAB"/>
</dbReference>
<dbReference type="Gene3D" id="1.10.760.10">
    <property type="entry name" value="Cytochrome c-like domain"/>
    <property type="match status" value="1"/>
</dbReference>
<keyword evidence="10" id="KW-0679">Respiratory chain</keyword>
<dbReference type="GO" id="GO:0005758">
    <property type="term" value="C:mitochondrial intermembrane space"/>
    <property type="evidence" value="ECO:0007669"/>
    <property type="project" value="UniProtKB-SubCell"/>
</dbReference>
<dbReference type="PANTHER" id="PTHR11961">
    <property type="entry name" value="CYTOCHROME C"/>
    <property type="match status" value="1"/>
</dbReference>
<dbReference type="GO" id="GO:0020037">
    <property type="term" value="F:heme binding"/>
    <property type="evidence" value="ECO:0007669"/>
    <property type="project" value="InterPro"/>
</dbReference>
<evidence type="ECO:0000256" key="2">
    <source>
        <dbReference type="ARBA" id="ARBA00006488"/>
    </source>
</evidence>
<evidence type="ECO:0000313" key="12">
    <source>
        <dbReference type="EMBL" id="VEL34172.1"/>
    </source>
</evidence>
<organism evidence="12 13">
    <name type="scientific">Protopolystoma xenopodis</name>
    <dbReference type="NCBI Taxonomy" id="117903"/>
    <lineage>
        <taxon>Eukaryota</taxon>
        <taxon>Metazoa</taxon>
        <taxon>Spiralia</taxon>
        <taxon>Lophotrochozoa</taxon>
        <taxon>Platyhelminthes</taxon>
        <taxon>Monogenea</taxon>
        <taxon>Polyopisthocotylea</taxon>
        <taxon>Polystomatidea</taxon>
        <taxon>Polystomatidae</taxon>
        <taxon>Protopolystoma</taxon>
    </lineage>
</organism>
<dbReference type="InterPro" id="IPR036909">
    <property type="entry name" value="Cyt_c-like_dom_sf"/>
</dbReference>
<name>A0A3S5FFV4_9PLAT</name>
<reference evidence="12" key="1">
    <citation type="submission" date="2018-11" db="EMBL/GenBank/DDBJ databases">
        <authorList>
            <consortium name="Pathogen Informatics"/>
        </authorList>
    </citation>
    <scope>NUCLEOTIDE SEQUENCE</scope>
</reference>
<comment type="function">
    <text evidence="10">Electron carrier protein. The oxidized form of the cytochrome c heme group can accept an electron from the heme group of the cytochrome c1 subunit of cytochrome reductase. Cytochrome c then transfers this electron to the cytochrome oxidase complex, the final protein carrier in the mitochondrial electron-transport chain.</text>
</comment>